<dbReference type="Proteomes" id="UP000824120">
    <property type="component" value="Chromosome 6"/>
</dbReference>
<accession>A0A9J5YKC4</accession>
<evidence type="ECO:0000256" key="1">
    <source>
        <dbReference type="SAM" id="MobiDB-lite"/>
    </source>
</evidence>
<proteinExistence type="predicted"/>
<dbReference type="EMBL" id="JACXVP010000006">
    <property type="protein sequence ID" value="KAG5599406.1"/>
    <property type="molecule type" value="Genomic_DNA"/>
</dbReference>
<sequence>MVPQCSVGSSKVTELEDAEGQRKKAMELTKGRIADLFGDPDLQVVVANAILPSCFWLTRERGFKTKITELMACGYWVVMDSARESES</sequence>
<feature type="region of interest" description="Disordered" evidence="1">
    <location>
        <begin position="1"/>
        <end position="20"/>
    </location>
</feature>
<gene>
    <name evidence="2" type="ORF">H5410_030776</name>
</gene>
<reference evidence="2 3" key="1">
    <citation type="submission" date="2020-09" db="EMBL/GenBank/DDBJ databases">
        <title>De no assembly of potato wild relative species, Solanum commersonii.</title>
        <authorList>
            <person name="Cho K."/>
        </authorList>
    </citation>
    <scope>NUCLEOTIDE SEQUENCE [LARGE SCALE GENOMIC DNA]</scope>
    <source>
        <strain evidence="2">LZ3.2</strain>
        <tissue evidence="2">Leaf</tissue>
    </source>
</reference>
<organism evidence="2 3">
    <name type="scientific">Solanum commersonii</name>
    <name type="common">Commerson's wild potato</name>
    <name type="synonym">Commerson's nightshade</name>
    <dbReference type="NCBI Taxonomy" id="4109"/>
    <lineage>
        <taxon>Eukaryota</taxon>
        <taxon>Viridiplantae</taxon>
        <taxon>Streptophyta</taxon>
        <taxon>Embryophyta</taxon>
        <taxon>Tracheophyta</taxon>
        <taxon>Spermatophyta</taxon>
        <taxon>Magnoliopsida</taxon>
        <taxon>eudicotyledons</taxon>
        <taxon>Gunneridae</taxon>
        <taxon>Pentapetalae</taxon>
        <taxon>asterids</taxon>
        <taxon>lamiids</taxon>
        <taxon>Solanales</taxon>
        <taxon>Solanaceae</taxon>
        <taxon>Solanoideae</taxon>
        <taxon>Solaneae</taxon>
        <taxon>Solanum</taxon>
    </lineage>
</organism>
<protein>
    <submittedName>
        <fullName evidence="2">Uncharacterized protein</fullName>
    </submittedName>
</protein>
<dbReference type="AlphaFoldDB" id="A0A9J5YKC4"/>
<keyword evidence="3" id="KW-1185">Reference proteome</keyword>
<comment type="caution">
    <text evidence="2">The sequence shown here is derived from an EMBL/GenBank/DDBJ whole genome shotgun (WGS) entry which is preliminary data.</text>
</comment>
<name>A0A9J5YKC4_SOLCO</name>
<feature type="compositionally biased region" description="Polar residues" evidence="1">
    <location>
        <begin position="1"/>
        <end position="12"/>
    </location>
</feature>
<evidence type="ECO:0000313" key="3">
    <source>
        <dbReference type="Proteomes" id="UP000824120"/>
    </source>
</evidence>
<evidence type="ECO:0000313" key="2">
    <source>
        <dbReference type="EMBL" id="KAG5599406.1"/>
    </source>
</evidence>